<dbReference type="Proteomes" id="UP000612899">
    <property type="component" value="Unassembled WGS sequence"/>
</dbReference>
<comment type="caution">
    <text evidence="1">The sequence shown here is derived from an EMBL/GenBank/DDBJ whole genome shotgun (WGS) entry which is preliminary data.</text>
</comment>
<dbReference type="RefSeq" id="WP_203909550.1">
    <property type="nucleotide sequence ID" value="NZ_BONY01000021.1"/>
</dbReference>
<name>A0A8J3Q9V1_9ACTN</name>
<protein>
    <submittedName>
        <fullName evidence="1">Uncharacterized protein</fullName>
    </submittedName>
</protein>
<reference evidence="1" key="1">
    <citation type="submission" date="2021-01" db="EMBL/GenBank/DDBJ databases">
        <title>Whole genome shotgun sequence of Rhizocola hellebori NBRC 109834.</title>
        <authorList>
            <person name="Komaki H."/>
            <person name="Tamura T."/>
        </authorList>
    </citation>
    <scope>NUCLEOTIDE SEQUENCE</scope>
    <source>
        <strain evidence="1">NBRC 109834</strain>
    </source>
</reference>
<proteinExistence type="predicted"/>
<evidence type="ECO:0000313" key="2">
    <source>
        <dbReference type="Proteomes" id="UP000612899"/>
    </source>
</evidence>
<dbReference type="AlphaFoldDB" id="A0A8J3Q9V1"/>
<dbReference type="EMBL" id="BONY01000021">
    <property type="protein sequence ID" value="GIH05705.1"/>
    <property type="molecule type" value="Genomic_DNA"/>
</dbReference>
<keyword evidence="2" id="KW-1185">Reference proteome</keyword>
<accession>A0A8J3Q9V1</accession>
<evidence type="ECO:0000313" key="1">
    <source>
        <dbReference type="EMBL" id="GIH05705.1"/>
    </source>
</evidence>
<sequence>MNRPAVKYVLLYRTPTRWRISVAEIPDAFGCGHLPGTAPDVPVEDAQQDLLRHLRRHWQFTGGLSWEQTGPDSWAANAVAPGG</sequence>
<gene>
    <name evidence="1" type="ORF">Rhe02_37720</name>
</gene>
<organism evidence="1 2">
    <name type="scientific">Rhizocola hellebori</name>
    <dbReference type="NCBI Taxonomy" id="1392758"/>
    <lineage>
        <taxon>Bacteria</taxon>
        <taxon>Bacillati</taxon>
        <taxon>Actinomycetota</taxon>
        <taxon>Actinomycetes</taxon>
        <taxon>Micromonosporales</taxon>
        <taxon>Micromonosporaceae</taxon>
        <taxon>Rhizocola</taxon>
    </lineage>
</organism>